<dbReference type="SUPFAM" id="SSF81324">
    <property type="entry name" value="Voltage-gated potassium channels"/>
    <property type="match status" value="1"/>
</dbReference>
<feature type="transmembrane region" description="Helical" evidence="2">
    <location>
        <begin position="98"/>
        <end position="124"/>
    </location>
</feature>
<feature type="transmembrane region" description="Helical" evidence="2">
    <location>
        <begin position="67"/>
        <end position="86"/>
    </location>
</feature>
<keyword evidence="5" id="KW-1185">Reference proteome</keyword>
<proteinExistence type="predicted"/>
<keyword evidence="2" id="KW-1133">Transmembrane helix</keyword>
<keyword evidence="2" id="KW-0472">Membrane</keyword>
<reference evidence="4" key="1">
    <citation type="journal article" date="2010" name="Science">
        <title>Plasticity of animal genome architecture unmasked by rapid evolution of a pelagic tunicate.</title>
        <authorList>
            <person name="Denoeud F."/>
            <person name="Henriet S."/>
            <person name="Mungpakdee S."/>
            <person name="Aury J.M."/>
            <person name="Da Silva C."/>
            <person name="Brinkmann H."/>
            <person name="Mikhaleva J."/>
            <person name="Olsen L.C."/>
            <person name="Jubin C."/>
            <person name="Canestro C."/>
            <person name="Bouquet J.M."/>
            <person name="Danks G."/>
            <person name="Poulain J."/>
            <person name="Campsteijn C."/>
            <person name="Adamski M."/>
            <person name="Cross I."/>
            <person name="Yadetie F."/>
            <person name="Muffato M."/>
            <person name="Louis A."/>
            <person name="Butcher S."/>
            <person name="Tsagkogeorga G."/>
            <person name="Konrad A."/>
            <person name="Singh S."/>
            <person name="Jensen M.F."/>
            <person name="Cong E.H."/>
            <person name="Eikeseth-Otteraa H."/>
            <person name="Noel B."/>
            <person name="Anthouard V."/>
            <person name="Porcel B.M."/>
            <person name="Kachouri-Lafond R."/>
            <person name="Nishino A."/>
            <person name="Ugolini M."/>
            <person name="Chourrout P."/>
            <person name="Nishida H."/>
            <person name="Aasland R."/>
            <person name="Huzurbazar S."/>
            <person name="Westhof E."/>
            <person name="Delsuc F."/>
            <person name="Lehrach H."/>
            <person name="Reinhardt R."/>
            <person name="Weissenbach J."/>
            <person name="Roy S.W."/>
            <person name="Artiguenave F."/>
            <person name="Postlethwait J.H."/>
            <person name="Manak J.R."/>
            <person name="Thompson E.M."/>
            <person name="Jaillon O."/>
            <person name="Du Pasquier L."/>
            <person name="Boudinot P."/>
            <person name="Liberles D.A."/>
            <person name="Volff J.N."/>
            <person name="Philippe H."/>
            <person name="Lenhard B."/>
            <person name="Roest Crollius H."/>
            <person name="Wincker P."/>
            <person name="Chourrout D."/>
        </authorList>
    </citation>
    <scope>NUCLEOTIDE SEQUENCE [LARGE SCALE GENOMIC DNA]</scope>
</reference>
<dbReference type="AlphaFoldDB" id="E4XV75"/>
<dbReference type="InterPro" id="IPR013099">
    <property type="entry name" value="K_chnl_dom"/>
</dbReference>
<dbReference type="PANTHER" id="PTHR10153">
    <property type="entry name" value="SMALL CONDUCTANCE CALCIUM-ACTIVATED POTASSIUM CHANNEL"/>
    <property type="match status" value="1"/>
</dbReference>
<evidence type="ECO:0000313" key="5">
    <source>
        <dbReference type="Proteomes" id="UP000001307"/>
    </source>
</evidence>
<feature type="transmembrane region" description="Helical" evidence="2">
    <location>
        <begin position="41"/>
        <end position="60"/>
    </location>
</feature>
<feature type="domain" description="Potassium channel" evidence="3">
    <location>
        <begin position="46"/>
        <end position="122"/>
    </location>
</feature>
<gene>
    <name evidence="4" type="ORF">GSOID_T00005401001</name>
</gene>
<evidence type="ECO:0000313" key="4">
    <source>
        <dbReference type="EMBL" id="CBY13606.1"/>
    </source>
</evidence>
<feature type="region of interest" description="Disordered" evidence="1">
    <location>
        <begin position="195"/>
        <end position="278"/>
    </location>
</feature>
<protein>
    <recommendedName>
        <fullName evidence="3">Potassium channel domain-containing protein</fullName>
    </recommendedName>
</protein>
<dbReference type="InterPro" id="IPR015449">
    <property type="entry name" value="K_chnl_Ca-activ_SK"/>
</dbReference>
<dbReference type="GO" id="GO:0016286">
    <property type="term" value="F:small conductance calcium-activated potassium channel activity"/>
    <property type="evidence" value="ECO:0007669"/>
    <property type="project" value="InterPro"/>
</dbReference>
<dbReference type="Proteomes" id="UP000001307">
    <property type="component" value="Unassembled WGS sequence"/>
</dbReference>
<dbReference type="Gene3D" id="1.10.287.70">
    <property type="match status" value="1"/>
</dbReference>
<keyword evidence="2" id="KW-0812">Transmembrane</keyword>
<dbReference type="InParanoid" id="E4XV75"/>
<dbReference type="Pfam" id="PF07885">
    <property type="entry name" value="Ion_trans_2"/>
    <property type="match status" value="1"/>
</dbReference>
<dbReference type="GO" id="GO:0016020">
    <property type="term" value="C:membrane"/>
    <property type="evidence" value="ECO:0007669"/>
    <property type="project" value="InterPro"/>
</dbReference>
<evidence type="ECO:0000256" key="2">
    <source>
        <dbReference type="SAM" id="Phobius"/>
    </source>
</evidence>
<dbReference type="OrthoDB" id="10027095at2759"/>
<feature type="compositionally biased region" description="Basic and acidic residues" evidence="1">
    <location>
        <begin position="248"/>
        <end position="257"/>
    </location>
</feature>
<organism evidence="4">
    <name type="scientific">Oikopleura dioica</name>
    <name type="common">Tunicate</name>
    <dbReference type="NCBI Taxonomy" id="34765"/>
    <lineage>
        <taxon>Eukaryota</taxon>
        <taxon>Metazoa</taxon>
        <taxon>Chordata</taxon>
        <taxon>Tunicata</taxon>
        <taxon>Appendicularia</taxon>
        <taxon>Copelata</taxon>
        <taxon>Oikopleuridae</taxon>
        <taxon>Oikopleura</taxon>
    </lineage>
</organism>
<sequence>MREHHPMRYHRMTEILKTVASVKLSSTFLLKSYFLKKPLPMLMALYLFNVFAVGYIVFALERLRGKCMDYTDVVWMMGVTITNLGFGDFTPCFWLSRIIISLLSLLGIFQTALIVGVLSDTLVIPPDEKRILASVEKQRADQIRRHAAAKLIQATWLHYRQQKDRDNEPRNGISRRMTFTRWLSAGRNALNSKFKAKPKNVNGKIKDKSALCSEAPSKKGSIRKKPHSPVSLMDKLKSLKTNQVESTNEDHSQRHPETISSEISSPEMSRDQERRERQQSNIILQDHLIGKLSNQVKGLEEKQEVVKQEISSIKSLLAALKEVATESTIDSAETFSSNPESDQDRLQTAFQKALRRMLRSFFNHFLNNFCHTIMFFLNNDLSLEKSM</sequence>
<evidence type="ECO:0000259" key="3">
    <source>
        <dbReference type="Pfam" id="PF07885"/>
    </source>
</evidence>
<name>E4XV75_OIKDI</name>
<evidence type="ECO:0000256" key="1">
    <source>
        <dbReference type="SAM" id="MobiDB-lite"/>
    </source>
</evidence>
<accession>E4XV75</accession>
<dbReference type="EMBL" id="FN653202">
    <property type="protein sequence ID" value="CBY13606.1"/>
    <property type="molecule type" value="Genomic_DNA"/>
</dbReference>
<feature type="compositionally biased region" description="Low complexity" evidence="1">
    <location>
        <begin position="258"/>
        <end position="267"/>
    </location>
</feature>
<feature type="compositionally biased region" description="Basic and acidic residues" evidence="1">
    <location>
        <begin position="268"/>
        <end position="278"/>
    </location>
</feature>